<keyword evidence="3" id="KW-1185">Reference proteome</keyword>
<accession>A0ABS5JHQ1</accession>
<proteinExistence type="predicted"/>
<protein>
    <submittedName>
        <fullName evidence="2">ATP-binding protein</fullName>
    </submittedName>
</protein>
<feature type="domain" description="ATPase AAA-type core" evidence="1">
    <location>
        <begin position="287"/>
        <end position="354"/>
    </location>
</feature>
<keyword evidence="2" id="KW-0547">Nucleotide-binding</keyword>
<dbReference type="SUPFAM" id="SSF52540">
    <property type="entry name" value="P-loop containing nucleoside triphosphate hydrolases"/>
    <property type="match status" value="1"/>
</dbReference>
<dbReference type="PANTHER" id="PTHR40396">
    <property type="entry name" value="ATPASE-LIKE PROTEIN"/>
    <property type="match status" value="1"/>
</dbReference>
<dbReference type="EMBL" id="JAERKB010000007">
    <property type="protein sequence ID" value="MBS0969500.1"/>
    <property type="molecule type" value="Genomic_DNA"/>
</dbReference>
<sequence>MLVAFTLENYKSFREQQTLSFVSSSGDELLDHTILLKNGLRINRFAALIGGNGSGKTQLITALNDFARAIHNDNLHELHMPFLFSKECRSKATSYEVIILDEDKEIFFRYGVSVFAGNIENEYLYSRPVKKGARESCVFTRDSNGLIFKKNEYKKHEALIKPILKSSGAVITFAKSLEIYELNDTRYWAIQQLPYSPESFLDDGLEFFEERLEADLPRDEKGRRIIDKRVKALVSMYGNFITKSPLHIDGVDFIPIGPEKKYHFVYKIKNIDGGFTSIGPNERHQFFSQGTINILTFLAAMVWASDGGFTLYVDEVDASIHHSLATTLISDILKYYSTRDDMQFVLSTHNIPLLDECFRRDELNIIIKDDTKSSKIINASNFSIRKDAKVSAKYFRGEFGALPSFLGFSDGEKA</sequence>
<keyword evidence="2" id="KW-0067">ATP-binding</keyword>
<reference evidence="3" key="1">
    <citation type="submission" date="2023-07" db="EMBL/GenBank/DDBJ databases">
        <title>Genome-inferred correspondence between phylogeny and metabolic traits in the wild Drosophila gut microbiome.</title>
        <authorList>
            <person name="Bueno E."/>
            <person name="Blow F."/>
            <person name="Douglas A.E."/>
        </authorList>
    </citation>
    <scope>NUCLEOTIDE SEQUENCE [LARGE SCALE GENOMIC DNA]</scope>
    <source>
        <strain evidence="3">JGM97</strain>
    </source>
</reference>
<dbReference type="InterPro" id="IPR027417">
    <property type="entry name" value="P-loop_NTPase"/>
</dbReference>
<gene>
    <name evidence="2" type="ORF">JK232_11420</name>
</gene>
<evidence type="ECO:0000259" key="1">
    <source>
        <dbReference type="Pfam" id="PF13304"/>
    </source>
</evidence>
<comment type="caution">
    <text evidence="2">The sequence shown here is derived from an EMBL/GenBank/DDBJ whole genome shotgun (WGS) entry which is preliminary data.</text>
</comment>
<dbReference type="PANTHER" id="PTHR40396:SF1">
    <property type="entry name" value="ATPASE AAA-TYPE CORE DOMAIN-CONTAINING PROTEIN"/>
    <property type="match status" value="1"/>
</dbReference>
<dbReference type="Gene3D" id="3.40.50.300">
    <property type="entry name" value="P-loop containing nucleotide triphosphate hydrolases"/>
    <property type="match status" value="1"/>
</dbReference>
<dbReference type="RefSeq" id="WP_101854573.1">
    <property type="nucleotide sequence ID" value="NZ_JAERKB010000007.1"/>
</dbReference>
<dbReference type="InterPro" id="IPR003959">
    <property type="entry name" value="ATPase_AAA_core"/>
</dbReference>
<evidence type="ECO:0000313" key="3">
    <source>
        <dbReference type="Proteomes" id="UP000680634"/>
    </source>
</evidence>
<dbReference type="Proteomes" id="UP000680634">
    <property type="component" value="Unassembled WGS sequence"/>
</dbReference>
<dbReference type="GO" id="GO:0005524">
    <property type="term" value="F:ATP binding"/>
    <property type="evidence" value="ECO:0007669"/>
    <property type="project" value="UniProtKB-KW"/>
</dbReference>
<evidence type="ECO:0000313" key="2">
    <source>
        <dbReference type="EMBL" id="MBS0969500.1"/>
    </source>
</evidence>
<organism evidence="2 3">
    <name type="scientific">Nissabacter archeti</name>
    <dbReference type="NCBI Taxonomy" id="1917880"/>
    <lineage>
        <taxon>Bacteria</taxon>
        <taxon>Pseudomonadati</taxon>
        <taxon>Pseudomonadota</taxon>
        <taxon>Gammaproteobacteria</taxon>
        <taxon>Enterobacterales</taxon>
        <taxon>Yersiniaceae</taxon>
        <taxon>Nissabacter</taxon>
    </lineage>
</organism>
<name>A0ABS5JHQ1_9GAMM</name>
<dbReference type="Pfam" id="PF13304">
    <property type="entry name" value="AAA_21"/>
    <property type="match status" value="1"/>
</dbReference>